<protein>
    <recommendedName>
        <fullName evidence="3">FAD:protein FMN transferase</fullName>
        <ecNumber evidence="2">2.7.1.180</ecNumber>
    </recommendedName>
    <alternativeName>
        <fullName evidence="9">Flavin transferase</fullName>
    </alternativeName>
</protein>
<dbReference type="AlphaFoldDB" id="A0A229SMQ7"/>
<dbReference type="RefSeq" id="WP_093953449.1">
    <property type="nucleotide sequence ID" value="NZ_NMUL01000064.1"/>
</dbReference>
<comment type="cofactor">
    <cofactor evidence="1">
        <name>Mg(2+)</name>
        <dbReference type="ChEBI" id="CHEBI:18420"/>
    </cofactor>
</comment>
<dbReference type="PANTHER" id="PTHR30040">
    <property type="entry name" value="THIAMINE BIOSYNTHESIS LIPOPROTEIN APBE"/>
    <property type="match status" value="1"/>
</dbReference>
<dbReference type="GO" id="GO:0016740">
    <property type="term" value="F:transferase activity"/>
    <property type="evidence" value="ECO:0007669"/>
    <property type="project" value="UniProtKB-KW"/>
</dbReference>
<evidence type="ECO:0000256" key="9">
    <source>
        <dbReference type="ARBA" id="ARBA00031306"/>
    </source>
</evidence>
<evidence type="ECO:0000256" key="1">
    <source>
        <dbReference type="ARBA" id="ARBA00001946"/>
    </source>
</evidence>
<reference evidence="12" key="1">
    <citation type="submission" date="2017-07" db="EMBL/GenBank/DDBJ databases">
        <title>Comparative genome mining reveals phylogenetic distribution patterns of secondary metabolites in Amycolatopsis.</title>
        <authorList>
            <person name="Adamek M."/>
            <person name="Alanjary M."/>
            <person name="Sales-Ortells H."/>
            <person name="Goodfellow M."/>
            <person name="Bull A.T."/>
            <person name="Kalinowski J."/>
            <person name="Ziemert N."/>
        </authorList>
    </citation>
    <scope>NUCLEOTIDE SEQUENCE [LARGE SCALE GENOMIC DNA]</scope>
    <source>
        <strain evidence="12">H5</strain>
    </source>
</reference>
<dbReference type="InterPro" id="IPR003374">
    <property type="entry name" value="ApbE-like_sf"/>
</dbReference>
<keyword evidence="12" id="KW-1185">Reference proteome</keyword>
<keyword evidence="6" id="KW-0479">Metal-binding</keyword>
<evidence type="ECO:0000256" key="4">
    <source>
        <dbReference type="ARBA" id="ARBA00022630"/>
    </source>
</evidence>
<proteinExistence type="predicted"/>
<dbReference type="Pfam" id="PF02424">
    <property type="entry name" value="ApbE"/>
    <property type="match status" value="1"/>
</dbReference>
<evidence type="ECO:0000256" key="8">
    <source>
        <dbReference type="ARBA" id="ARBA00022842"/>
    </source>
</evidence>
<dbReference type="EMBL" id="NMUL01000064">
    <property type="protein sequence ID" value="OXM60307.1"/>
    <property type="molecule type" value="Genomic_DNA"/>
</dbReference>
<dbReference type="InterPro" id="IPR024932">
    <property type="entry name" value="ApbE"/>
</dbReference>
<dbReference type="PANTHER" id="PTHR30040:SF2">
    <property type="entry name" value="FAD:PROTEIN FMN TRANSFERASE"/>
    <property type="match status" value="1"/>
</dbReference>
<evidence type="ECO:0000256" key="6">
    <source>
        <dbReference type="ARBA" id="ARBA00022723"/>
    </source>
</evidence>
<organism evidence="11 12">
    <name type="scientific">Amycolatopsis vastitatis</name>
    <dbReference type="NCBI Taxonomy" id="1905142"/>
    <lineage>
        <taxon>Bacteria</taxon>
        <taxon>Bacillati</taxon>
        <taxon>Actinomycetota</taxon>
        <taxon>Actinomycetes</taxon>
        <taxon>Pseudonocardiales</taxon>
        <taxon>Pseudonocardiaceae</taxon>
        <taxon>Amycolatopsis</taxon>
    </lineage>
</organism>
<sequence length="334" mass="34534">MTAATAFRALGTTAEVLVTEPDRLDAAAELLHEELAAIDAACSRFRPDSEISRLHENAGRQVRVGPLLAEALGVALRAARLTGGLVDPTVGAAVRALGYDRDFAEVAADRSTAADPVTGRASRVIGEASRVIEGASCVIGGATRGLGGAVPVPGWHRVLFDPAQRLVVLPRGVYLDLGATAKALAADRAARRIHIATGCGTLVNLGGDLRAAGPAPSGGWQVALGDDHTRAVALPDATVALRGGGLASSGTTRRRWRHAGRTVHHIVDPRTGDIPEPRWRTVTVVAESTVDANAASTAAIVLGAAAPAWLERRQLPARLVGVRGDVVTTPGWPS</sequence>
<dbReference type="OrthoDB" id="9778595at2"/>
<evidence type="ECO:0000256" key="7">
    <source>
        <dbReference type="ARBA" id="ARBA00022827"/>
    </source>
</evidence>
<keyword evidence="7" id="KW-0274">FAD</keyword>
<keyword evidence="4" id="KW-0285">Flavoprotein</keyword>
<accession>A0A229SMQ7</accession>
<dbReference type="SUPFAM" id="SSF143631">
    <property type="entry name" value="ApbE-like"/>
    <property type="match status" value="1"/>
</dbReference>
<keyword evidence="5" id="KW-0808">Transferase</keyword>
<evidence type="ECO:0000256" key="5">
    <source>
        <dbReference type="ARBA" id="ARBA00022679"/>
    </source>
</evidence>
<name>A0A229SMQ7_9PSEU</name>
<dbReference type="EC" id="2.7.1.180" evidence="2"/>
<keyword evidence="8" id="KW-0460">Magnesium</keyword>
<comment type="caution">
    <text evidence="11">The sequence shown here is derived from an EMBL/GenBank/DDBJ whole genome shotgun (WGS) entry which is preliminary data.</text>
</comment>
<evidence type="ECO:0000313" key="12">
    <source>
        <dbReference type="Proteomes" id="UP000215199"/>
    </source>
</evidence>
<dbReference type="Gene3D" id="3.10.520.10">
    <property type="entry name" value="ApbE-like domains"/>
    <property type="match status" value="1"/>
</dbReference>
<evidence type="ECO:0000256" key="3">
    <source>
        <dbReference type="ARBA" id="ARBA00016337"/>
    </source>
</evidence>
<evidence type="ECO:0000313" key="11">
    <source>
        <dbReference type="EMBL" id="OXM60307.1"/>
    </source>
</evidence>
<evidence type="ECO:0000256" key="10">
    <source>
        <dbReference type="ARBA" id="ARBA00048540"/>
    </source>
</evidence>
<gene>
    <name evidence="11" type="ORF">CF165_43575</name>
</gene>
<dbReference type="GO" id="GO:0046872">
    <property type="term" value="F:metal ion binding"/>
    <property type="evidence" value="ECO:0007669"/>
    <property type="project" value="UniProtKB-KW"/>
</dbReference>
<dbReference type="Proteomes" id="UP000215199">
    <property type="component" value="Unassembled WGS sequence"/>
</dbReference>
<evidence type="ECO:0000256" key="2">
    <source>
        <dbReference type="ARBA" id="ARBA00011955"/>
    </source>
</evidence>
<comment type="catalytic activity">
    <reaction evidence="10">
        <text>L-threonyl-[protein] + FAD = FMN-L-threonyl-[protein] + AMP + H(+)</text>
        <dbReference type="Rhea" id="RHEA:36847"/>
        <dbReference type="Rhea" id="RHEA-COMP:11060"/>
        <dbReference type="Rhea" id="RHEA-COMP:11061"/>
        <dbReference type="ChEBI" id="CHEBI:15378"/>
        <dbReference type="ChEBI" id="CHEBI:30013"/>
        <dbReference type="ChEBI" id="CHEBI:57692"/>
        <dbReference type="ChEBI" id="CHEBI:74257"/>
        <dbReference type="ChEBI" id="CHEBI:456215"/>
        <dbReference type="EC" id="2.7.1.180"/>
    </reaction>
</comment>